<evidence type="ECO:0000259" key="2">
    <source>
        <dbReference type="Pfam" id="PF00793"/>
    </source>
</evidence>
<organism evidence="3 4">
    <name type="scientific">Caloramator proteoclasticus DSM 10124</name>
    <dbReference type="NCBI Taxonomy" id="1121262"/>
    <lineage>
        <taxon>Bacteria</taxon>
        <taxon>Bacillati</taxon>
        <taxon>Bacillota</taxon>
        <taxon>Clostridia</taxon>
        <taxon>Eubacteriales</taxon>
        <taxon>Clostridiaceae</taxon>
        <taxon>Caloramator</taxon>
    </lineage>
</organism>
<keyword evidence="1" id="KW-0808">Transferase</keyword>
<feature type="domain" description="DAHP synthetase I/KDSA" evidence="2">
    <location>
        <begin position="15"/>
        <end position="245"/>
    </location>
</feature>
<evidence type="ECO:0000256" key="1">
    <source>
        <dbReference type="ARBA" id="ARBA00022679"/>
    </source>
</evidence>
<dbReference type="GO" id="GO:0016832">
    <property type="term" value="F:aldehyde-lyase activity"/>
    <property type="evidence" value="ECO:0007669"/>
    <property type="project" value="InterPro"/>
</dbReference>
<dbReference type="AlphaFoldDB" id="A0A1M4UGL9"/>
<dbReference type="NCBIfam" id="TIGR01361">
    <property type="entry name" value="DAHP_synth_Bsub"/>
    <property type="match status" value="1"/>
</dbReference>
<evidence type="ECO:0000313" key="4">
    <source>
        <dbReference type="Proteomes" id="UP000184423"/>
    </source>
</evidence>
<dbReference type="SUPFAM" id="SSF51569">
    <property type="entry name" value="Aldolase"/>
    <property type="match status" value="1"/>
</dbReference>
<dbReference type="Gene3D" id="3.20.20.70">
    <property type="entry name" value="Aldolase class I"/>
    <property type="match status" value="1"/>
</dbReference>
<dbReference type="EMBL" id="FQVG01000007">
    <property type="protein sequence ID" value="SHE55825.1"/>
    <property type="molecule type" value="Genomic_DNA"/>
</dbReference>
<dbReference type="GO" id="GO:0016740">
    <property type="term" value="F:transferase activity"/>
    <property type="evidence" value="ECO:0007669"/>
    <property type="project" value="UniProtKB-KW"/>
</dbReference>
<dbReference type="NCBIfam" id="NF006421">
    <property type="entry name" value="PRK08673.1"/>
    <property type="match status" value="1"/>
</dbReference>
<accession>A0A1M4UGL9</accession>
<dbReference type="PANTHER" id="PTHR43018">
    <property type="entry name" value="PHOSPHO-2-DEHYDRO-3-DEOXYHEPTONATE ALDOLASE"/>
    <property type="match status" value="1"/>
</dbReference>
<evidence type="ECO:0000313" key="3">
    <source>
        <dbReference type="EMBL" id="SHE55825.1"/>
    </source>
</evidence>
<sequence length="260" mass="29608">MKLKRVLKDKNVNIKQEKPLIIAGPCSVEDYDTMDKIAAGLKELNIEYLRGGAFKPRTSPYSFQGLKDEGIEILKNIKERYGFKIVSEVLDLRDIEYMIEVVDVLQIGTRNMYNYPLLKEVGQTKKTILLKRAFSATIEEWLNAAEYIALEGNDDIILCERGIRTFETYTRNTLDLNSIPVIKQKTKLKVLVDPSHGTGRRELVRPMSRAAIAAGADGLIIEAHIEPDKAFSDSEQTIDLKELKLIIEETNRIYMCINKN</sequence>
<dbReference type="InterPro" id="IPR052899">
    <property type="entry name" value="Class-I_DAHP_synthase"/>
</dbReference>
<protein>
    <submittedName>
        <fullName evidence="3">3-deoxy-D-arabinoheptulosonate-7-phosphate synthase</fullName>
    </submittedName>
</protein>
<dbReference type="Pfam" id="PF00793">
    <property type="entry name" value="DAHP_synth_1"/>
    <property type="match status" value="1"/>
</dbReference>
<dbReference type="Proteomes" id="UP000184423">
    <property type="component" value="Unassembled WGS sequence"/>
</dbReference>
<dbReference type="RefSeq" id="WP_073247920.1">
    <property type="nucleotide sequence ID" value="NZ_FQVG01000007.1"/>
</dbReference>
<dbReference type="InterPro" id="IPR013785">
    <property type="entry name" value="Aldolase_TIM"/>
</dbReference>
<dbReference type="GO" id="GO:0009073">
    <property type="term" value="P:aromatic amino acid family biosynthetic process"/>
    <property type="evidence" value="ECO:0007669"/>
    <property type="project" value="InterPro"/>
</dbReference>
<dbReference type="InterPro" id="IPR006268">
    <property type="entry name" value="DAHP_syn_2"/>
</dbReference>
<name>A0A1M4UGL9_9CLOT</name>
<gene>
    <name evidence="3" type="ORF">SAMN02746091_00658</name>
</gene>
<dbReference type="NCBIfam" id="NF009239">
    <property type="entry name" value="PRK12595.1"/>
    <property type="match status" value="1"/>
</dbReference>
<reference evidence="4" key="1">
    <citation type="submission" date="2016-11" db="EMBL/GenBank/DDBJ databases">
        <authorList>
            <person name="Varghese N."/>
            <person name="Submissions S."/>
        </authorList>
    </citation>
    <scope>NUCLEOTIDE SEQUENCE [LARGE SCALE GENOMIC DNA]</scope>
    <source>
        <strain evidence="4">DSM 10124</strain>
    </source>
</reference>
<dbReference type="PANTHER" id="PTHR43018:SF1">
    <property type="entry name" value="PROTEIN AROA(G)"/>
    <property type="match status" value="1"/>
</dbReference>
<keyword evidence="4" id="KW-1185">Reference proteome</keyword>
<dbReference type="InterPro" id="IPR006218">
    <property type="entry name" value="DAHP1/KDSA"/>
</dbReference>
<proteinExistence type="predicted"/>